<dbReference type="GO" id="GO:0004674">
    <property type="term" value="F:protein serine/threonine kinase activity"/>
    <property type="evidence" value="ECO:0007669"/>
    <property type="project" value="UniProtKB-KW"/>
</dbReference>
<dbReference type="GO" id="GO:0005886">
    <property type="term" value="C:plasma membrane"/>
    <property type="evidence" value="ECO:0007669"/>
    <property type="project" value="UniProtKB-SubCell"/>
</dbReference>
<dbReference type="PROSITE" id="PS00108">
    <property type="entry name" value="PROTEIN_KINASE_ST"/>
    <property type="match status" value="1"/>
</dbReference>
<feature type="compositionally biased region" description="Basic and acidic residues" evidence="13">
    <location>
        <begin position="390"/>
        <end position="404"/>
    </location>
</feature>
<comment type="caution">
    <text evidence="15">The sequence shown here is derived from an EMBL/GenBank/DDBJ whole genome shotgun (WGS) entry which is preliminary data.</text>
</comment>
<dbReference type="SUPFAM" id="SSF56112">
    <property type="entry name" value="Protein kinase-like (PK-like)"/>
    <property type="match status" value="1"/>
</dbReference>
<evidence type="ECO:0000256" key="4">
    <source>
        <dbReference type="ARBA" id="ARBA00022527"/>
    </source>
</evidence>
<keyword evidence="4 12" id="KW-0723">Serine/threonine-protein kinase</keyword>
<evidence type="ECO:0000256" key="12">
    <source>
        <dbReference type="RuleBase" id="RU000304"/>
    </source>
</evidence>
<comment type="catalytic activity">
    <reaction evidence="10">
        <text>L-seryl-[protein] + ATP = O-phospho-L-seryl-[protein] + ADP + H(+)</text>
        <dbReference type="Rhea" id="RHEA:17989"/>
        <dbReference type="Rhea" id="RHEA-COMP:9863"/>
        <dbReference type="Rhea" id="RHEA-COMP:11604"/>
        <dbReference type="ChEBI" id="CHEBI:15378"/>
        <dbReference type="ChEBI" id="CHEBI:29999"/>
        <dbReference type="ChEBI" id="CHEBI:30616"/>
        <dbReference type="ChEBI" id="CHEBI:83421"/>
        <dbReference type="ChEBI" id="CHEBI:456216"/>
        <dbReference type="EC" id="2.7.11.1"/>
    </reaction>
</comment>
<keyword evidence="3" id="KW-0472">Membrane</keyword>
<dbReference type="Gene3D" id="3.30.200.20">
    <property type="entry name" value="Phosphorylase Kinase, domain 1"/>
    <property type="match status" value="1"/>
</dbReference>
<keyword evidence="7" id="KW-0418">Kinase</keyword>
<reference evidence="15 16" key="1">
    <citation type="journal article" date="2017" name="Nat. Commun.">
        <title>Genome assembly with in vitro proximity ligation data and whole-genome triplication in lettuce.</title>
        <authorList>
            <person name="Reyes-Chin-Wo S."/>
            <person name="Wang Z."/>
            <person name="Yang X."/>
            <person name="Kozik A."/>
            <person name="Arikit S."/>
            <person name="Song C."/>
            <person name="Xia L."/>
            <person name="Froenicke L."/>
            <person name="Lavelle D.O."/>
            <person name="Truco M.J."/>
            <person name="Xia R."/>
            <person name="Zhu S."/>
            <person name="Xu C."/>
            <person name="Xu H."/>
            <person name="Xu X."/>
            <person name="Cox K."/>
            <person name="Korf I."/>
            <person name="Meyers B.C."/>
            <person name="Michelmore R.W."/>
        </authorList>
    </citation>
    <scope>NUCLEOTIDE SEQUENCE [LARGE SCALE GENOMIC DNA]</scope>
    <source>
        <strain evidence="16">cv. Salinas</strain>
        <tissue evidence="15">Seedlings</tissue>
    </source>
</reference>
<comment type="catalytic activity">
    <reaction evidence="9">
        <text>L-threonyl-[protein] + ATP = O-phospho-L-threonyl-[protein] + ADP + H(+)</text>
        <dbReference type="Rhea" id="RHEA:46608"/>
        <dbReference type="Rhea" id="RHEA-COMP:11060"/>
        <dbReference type="Rhea" id="RHEA-COMP:11605"/>
        <dbReference type="ChEBI" id="CHEBI:15378"/>
        <dbReference type="ChEBI" id="CHEBI:30013"/>
        <dbReference type="ChEBI" id="CHEBI:30616"/>
        <dbReference type="ChEBI" id="CHEBI:61977"/>
        <dbReference type="ChEBI" id="CHEBI:456216"/>
        <dbReference type="EC" id="2.7.11.1"/>
    </reaction>
</comment>
<proteinExistence type="inferred from homology"/>
<feature type="domain" description="Protein kinase" evidence="14">
    <location>
        <begin position="78"/>
        <end position="361"/>
    </location>
</feature>
<dbReference type="InterPro" id="IPR011009">
    <property type="entry name" value="Kinase-like_dom_sf"/>
</dbReference>
<dbReference type="Pfam" id="PF07714">
    <property type="entry name" value="PK_Tyr_Ser-Thr"/>
    <property type="match status" value="1"/>
</dbReference>
<dbReference type="PROSITE" id="PS50011">
    <property type="entry name" value="PROTEIN_KINASE_DOM"/>
    <property type="match status" value="1"/>
</dbReference>
<gene>
    <name evidence="15" type="ORF">LSAT_V11C400199500</name>
</gene>
<feature type="region of interest" description="Disordered" evidence="13">
    <location>
        <begin position="28"/>
        <end position="54"/>
    </location>
</feature>
<dbReference type="FunFam" id="1.10.510.10:FF:000095">
    <property type="entry name" value="protein STRUBBELIG-RECEPTOR FAMILY 8"/>
    <property type="match status" value="1"/>
</dbReference>
<keyword evidence="8 11" id="KW-0067">ATP-binding</keyword>
<evidence type="ECO:0000256" key="3">
    <source>
        <dbReference type="ARBA" id="ARBA00022475"/>
    </source>
</evidence>
<evidence type="ECO:0000256" key="9">
    <source>
        <dbReference type="ARBA" id="ARBA00047899"/>
    </source>
</evidence>
<evidence type="ECO:0000256" key="5">
    <source>
        <dbReference type="ARBA" id="ARBA00022679"/>
    </source>
</evidence>
<comment type="similarity">
    <text evidence="12">Belongs to the protein kinase superfamily.</text>
</comment>
<evidence type="ECO:0000259" key="14">
    <source>
        <dbReference type="PROSITE" id="PS50011"/>
    </source>
</evidence>
<dbReference type="InterPro" id="IPR017441">
    <property type="entry name" value="Protein_kinase_ATP_BS"/>
</dbReference>
<feature type="compositionally biased region" description="Polar residues" evidence="13">
    <location>
        <begin position="374"/>
        <end position="389"/>
    </location>
</feature>
<dbReference type="InterPro" id="IPR000719">
    <property type="entry name" value="Prot_kinase_dom"/>
</dbReference>
<dbReference type="GO" id="GO:0005524">
    <property type="term" value="F:ATP binding"/>
    <property type="evidence" value="ECO:0007669"/>
    <property type="project" value="UniProtKB-UniRule"/>
</dbReference>
<accession>A0A9R1VQS3</accession>
<keyword evidence="6 11" id="KW-0547">Nucleotide-binding</keyword>
<evidence type="ECO:0000256" key="1">
    <source>
        <dbReference type="ARBA" id="ARBA00004236"/>
    </source>
</evidence>
<organism evidence="15 16">
    <name type="scientific">Lactuca sativa</name>
    <name type="common">Garden lettuce</name>
    <dbReference type="NCBI Taxonomy" id="4236"/>
    <lineage>
        <taxon>Eukaryota</taxon>
        <taxon>Viridiplantae</taxon>
        <taxon>Streptophyta</taxon>
        <taxon>Embryophyta</taxon>
        <taxon>Tracheophyta</taxon>
        <taxon>Spermatophyta</taxon>
        <taxon>Magnoliopsida</taxon>
        <taxon>eudicotyledons</taxon>
        <taxon>Gunneridae</taxon>
        <taxon>Pentapetalae</taxon>
        <taxon>asterids</taxon>
        <taxon>campanulids</taxon>
        <taxon>Asterales</taxon>
        <taxon>Asteraceae</taxon>
        <taxon>Cichorioideae</taxon>
        <taxon>Cichorieae</taxon>
        <taxon>Lactucinae</taxon>
        <taxon>Lactuca</taxon>
    </lineage>
</organism>
<evidence type="ECO:0000256" key="2">
    <source>
        <dbReference type="ARBA" id="ARBA00012513"/>
    </source>
</evidence>
<dbReference type="OrthoDB" id="4062651at2759"/>
<dbReference type="EMBL" id="NBSK02000004">
    <property type="protein sequence ID" value="KAJ0209553.1"/>
    <property type="molecule type" value="Genomic_DNA"/>
</dbReference>
<dbReference type="AlphaFoldDB" id="A0A9R1VQS3"/>
<keyword evidence="16" id="KW-1185">Reference proteome</keyword>
<evidence type="ECO:0000313" key="15">
    <source>
        <dbReference type="EMBL" id="KAJ0209553.1"/>
    </source>
</evidence>
<sequence>MGNCCRTRRNGDNHYRYVQPHASEVVTAGGAKEPYRSDSKKLTQNLPSPNPRNGDEMILSPHLKVFAFSELINATKYFSPDYLLGEGAFGYVYEGWLNKETLSPVEPESGMPVAIKKLKRLGFQGHMEWLSDVSYLGGLHHRNLVNLIGFCYEGENRLLVSEFMPGGSLEHHLFRRGGEPFSWALRLKVAVEVAQGLAFLHASQSKIIYCDFKSSNVLLDMDYNVKLSVFGLAKADPSGDWSHVTSQITGTEGYTAPEYFAAGRLTTKCDVYSFGIVLLELITGRRAIDYKRVAEEKRLLEWVRTQLRDTKKVFKIMDSRLEGKYSRKAASVVANLALQCCYPEATYRPHMSDVLSILEKIPSPRAFRNKDMSNSKSKINAHSSNGQSNGHDHQHESAADMVHH</sequence>
<evidence type="ECO:0000256" key="8">
    <source>
        <dbReference type="ARBA" id="ARBA00022840"/>
    </source>
</evidence>
<evidence type="ECO:0000256" key="7">
    <source>
        <dbReference type="ARBA" id="ARBA00022777"/>
    </source>
</evidence>
<dbReference type="InterPro" id="IPR001245">
    <property type="entry name" value="Ser-Thr/Tyr_kinase_cat_dom"/>
</dbReference>
<name>A0A9R1VQS3_LACSA</name>
<evidence type="ECO:0000256" key="13">
    <source>
        <dbReference type="SAM" id="MobiDB-lite"/>
    </source>
</evidence>
<dbReference type="Gene3D" id="1.10.510.10">
    <property type="entry name" value="Transferase(Phosphotransferase) domain 1"/>
    <property type="match status" value="1"/>
</dbReference>
<dbReference type="PANTHER" id="PTHR45621">
    <property type="entry name" value="OS01G0588500 PROTEIN-RELATED"/>
    <property type="match status" value="1"/>
</dbReference>
<keyword evidence="5" id="KW-0808">Transferase</keyword>
<comment type="subcellular location">
    <subcellularLocation>
        <location evidence="1">Cell membrane</location>
    </subcellularLocation>
</comment>
<dbReference type="PROSITE" id="PS00107">
    <property type="entry name" value="PROTEIN_KINASE_ATP"/>
    <property type="match status" value="1"/>
</dbReference>
<feature type="binding site" evidence="11">
    <location>
        <position position="117"/>
    </location>
    <ligand>
        <name>ATP</name>
        <dbReference type="ChEBI" id="CHEBI:30616"/>
    </ligand>
</feature>
<keyword evidence="3" id="KW-1003">Cell membrane</keyword>
<dbReference type="InterPro" id="IPR008271">
    <property type="entry name" value="Ser/Thr_kinase_AS"/>
</dbReference>
<dbReference type="EC" id="2.7.11.1" evidence="2"/>
<dbReference type="Gramene" id="rna-gnl|WGS:NBSK|LSAT_4X107641_mrna">
    <property type="protein sequence ID" value="cds-PLY90271.1"/>
    <property type="gene ID" value="gene-LSAT_4X107641"/>
</dbReference>
<dbReference type="FunFam" id="3.30.200.20:FF:000228">
    <property type="entry name" value="Serine/threonine-protein kinase BIK1"/>
    <property type="match status" value="1"/>
</dbReference>
<protein>
    <recommendedName>
        <fullName evidence="2">non-specific serine/threonine protein kinase</fullName>
        <ecNumber evidence="2">2.7.11.1</ecNumber>
    </recommendedName>
</protein>
<dbReference type="Proteomes" id="UP000235145">
    <property type="component" value="Unassembled WGS sequence"/>
</dbReference>
<evidence type="ECO:0000313" key="16">
    <source>
        <dbReference type="Proteomes" id="UP000235145"/>
    </source>
</evidence>
<evidence type="ECO:0000256" key="6">
    <source>
        <dbReference type="ARBA" id="ARBA00022741"/>
    </source>
</evidence>
<evidence type="ECO:0000256" key="11">
    <source>
        <dbReference type="PROSITE-ProRule" id="PRU10141"/>
    </source>
</evidence>
<evidence type="ECO:0000256" key="10">
    <source>
        <dbReference type="ARBA" id="ARBA00048679"/>
    </source>
</evidence>
<feature type="region of interest" description="Disordered" evidence="13">
    <location>
        <begin position="366"/>
        <end position="404"/>
    </location>
</feature>
<dbReference type="InterPro" id="IPR050823">
    <property type="entry name" value="Plant_Ser_Thr_Prot_Kinase"/>
</dbReference>